<comment type="similarity">
    <text evidence="1">Belongs to the FGGY kinase family.</text>
</comment>
<dbReference type="InterPro" id="IPR018483">
    <property type="entry name" value="Carb_kinase_FGGY_CS"/>
</dbReference>
<sequence length="492" mass="52170">MSDTAYVLAVDQGTSSTKAVALSADGAVREGPSVPLSLAKPRPGWVEQDPLELLESVRTALTAMAELVPGHVGAIGLSTQRESALAWDAKTGEPLAPVLGWQDRRTAKRATELKADHAAQVRATSGLPIDPMFSALKFEWLLNEIDPDRSKARRGRIRLGTVDSWLVYQLTGGFQIEAGNASRTQLLDVRTGDWDEGLLELFDIPRQSLPDVVRSDLSTPLDQPLPGLAGVALAGVLGDSHAALFAHGVREPGTVKTTYGTGSSVMGLTDHQVPGDAGLVETLAWQTETAAHAFEGNILATGATLVWLSEILGRPTDELAVLAESVPDSGNVNIVPAFSGLGAPWWDEQAVAIVEGFDLGSRPAHLARAAMESVVLQIEDVLTRADDLVDGRIATVLADGGPASNDWLMQCQADLSDRKVIRPAATCLSALGAAHMAGLGIGLWSEADLDGLHRRGDEFAPSLRPADRLQRITSWAHAVARSRMPVPPLADV</sequence>
<dbReference type="RefSeq" id="WP_382394459.1">
    <property type="nucleotide sequence ID" value="NZ_JBHTCQ010000002.1"/>
</dbReference>
<feature type="domain" description="Carbohydrate kinase FGGY N-terminal" evidence="7">
    <location>
        <begin position="6"/>
        <end position="245"/>
    </location>
</feature>
<evidence type="ECO:0000256" key="2">
    <source>
        <dbReference type="ARBA" id="ARBA00022679"/>
    </source>
</evidence>
<dbReference type="InterPro" id="IPR018484">
    <property type="entry name" value="FGGY_N"/>
</dbReference>
<evidence type="ECO:0000259" key="8">
    <source>
        <dbReference type="Pfam" id="PF02782"/>
    </source>
</evidence>
<dbReference type="PANTHER" id="PTHR10196:SF69">
    <property type="entry name" value="GLYCEROL KINASE"/>
    <property type="match status" value="1"/>
</dbReference>
<gene>
    <name evidence="9" type="ORF">ACFQQL_11535</name>
</gene>
<protein>
    <recommendedName>
        <fullName evidence="6">ATP:glycerol 3-phosphotransferase</fullName>
    </recommendedName>
</protein>
<evidence type="ECO:0000313" key="9">
    <source>
        <dbReference type="EMBL" id="MFC7405743.1"/>
    </source>
</evidence>
<dbReference type="Pfam" id="PF00370">
    <property type="entry name" value="FGGY_N"/>
    <property type="match status" value="1"/>
</dbReference>
<evidence type="ECO:0000313" key="10">
    <source>
        <dbReference type="Proteomes" id="UP001596455"/>
    </source>
</evidence>
<dbReference type="InterPro" id="IPR018485">
    <property type="entry name" value="FGGY_C"/>
</dbReference>
<keyword evidence="3" id="KW-0547">Nucleotide-binding</keyword>
<evidence type="ECO:0000256" key="5">
    <source>
        <dbReference type="ARBA" id="ARBA00022840"/>
    </source>
</evidence>
<evidence type="ECO:0000259" key="7">
    <source>
        <dbReference type="Pfam" id="PF00370"/>
    </source>
</evidence>
<dbReference type="Proteomes" id="UP001596455">
    <property type="component" value="Unassembled WGS sequence"/>
</dbReference>
<comment type="caution">
    <text evidence="9">The sequence shown here is derived from an EMBL/GenBank/DDBJ whole genome shotgun (WGS) entry which is preliminary data.</text>
</comment>
<reference evidence="10" key="1">
    <citation type="journal article" date="2019" name="Int. J. Syst. Evol. Microbiol.">
        <title>The Global Catalogue of Microorganisms (GCM) 10K type strain sequencing project: providing services to taxonomists for standard genome sequencing and annotation.</title>
        <authorList>
            <consortium name="The Broad Institute Genomics Platform"/>
            <consortium name="The Broad Institute Genome Sequencing Center for Infectious Disease"/>
            <person name="Wu L."/>
            <person name="Ma J."/>
        </authorList>
    </citation>
    <scope>NUCLEOTIDE SEQUENCE [LARGE SCALE GENOMIC DNA]</scope>
    <source>
        <strain evidence="10">JCM 1490</strain>
    </source>
</reference>
<keyword evidence="5" id="KW-0067">ATP-binding</keyword>
<name>A0ABW2QEV3_9MICO</name>
<keyword evidence="10" id="KW-1185">Reference proteome</keyword>
<evidence type="ECO:0000256" key="3">
    <source>
        <dbReference type="ARBA" id="ARBA00022741"/>
    </source>
</evidence>
<dbReference type="PIRSF" id="PIRSF000538">
    <property type="entry name" value="GlpK"/>
    <property type="match status" value="1"/>
</dbReference>
<dbReference type="CDD" id="cd07769">
    <property type="entry name" value="ASKHA_NBD_FGGY_GK"/>
    <property type="match status" value="1"/>
</dbReference>
<feature type="domain" description="Carbohydrate kinase FGGY C-terminal" evidence="8">
    <location>
        <begin position="256"/>
        <end position="438"/>
    </location>
</feature>
<dbReference type="EMBL" id="JBHTCQ010000002">
    <property type="protein sequence ID" value="MFC7405743.1"/>
    <property type="molecule type" value="Genomic_DNA"/>
</dbReference>
<dbReference type="Pfam" id="PF02782">
    <property type="entry name" value="FGGY_C"/>
    <property type="match status" value="1"/>
</dbReference>
<dbReference type="PROSITE" id="PS00933">
    <property type="entry name" value="FGGY_KINASES_1"/>
    <property type="match status" value="1"/>
</dbReference>
<proteinExistence type="inferred from homology"/>
<keyword evidence="2 9" id="KW-0808">Transferase</keyword>
<keyword evidence="4 9" id="KW-0418">Kinase</keyword>
<accession>A0ABW2QEV3</accession>
<dbReference type="InterPro" id="IPR043129">
    <property type="entry name" value="ATPase_NBD"/>
</dbReference>
<evidence type="ECO:0000256" key="6">
    <source>
        <dbReference type="ARBA" id="ARBA00043149"/>
    </source>
</evidence>
<evidence type="ECO:0000256" key="1">
    <source>
        <dbReference type="ARBA" id="ARBA00009156"/>
    </source>
</evidence>
<dbReference type="SUPFAM" id="SSF53067">
    <property type="entry name" value="Actin-like ATPase domain"/>
    <property type="match status" value="2"/>
</dbReference>
<dbReference type="Gene3D" id="3.30.420.40">
    <property type="match status" value="2"/>
</dbReference>
<dbReference type="PANTHER" id="PTHR10196">
    <property type="entry name" value="SUGAR KINASE"/>
    <property type="match status" value="1"/>
</dbReference>
<dbReference type="InterPro" id="IPR000577">
    <property type="entry name" value="Carb_kinase_FGGY"/>
</dbReference>
<organism evidence="9 10">
    <name type="scientific">Georgenia alba</name>
    <dbReference type="NCBI Taxonomy" id="2233858"/>
    <lineage>
        <taxon>Bacteria</taxon>
        <taxon>Bacillati</taxon>
        <taxon>Actinomycetota</taxon>
        <taxon>Actinomycetes</taxon>
        <taxon>Micrococcales</taxon>
        <taxon>Bogoriellaceae</taxon>
        <taxon>Georgenia</taxon>
    </lineage>
</organism>
<evidence type="ECO:0000256" key="4">
    <source>
        <dbReference type="ARBA" id="ARBA00022777"/>
    </source>
</evidence>
<dbReference type="GO" id="GO:0004370">
    <property type="term" value="F:glycerol kinase activity"/>
    <property type="evidence" value="ECO:0007669"/>
    <property type="project" value="UniProtKB-EC"/>
</dbReference>